<evidence type="ECO:0000313" key="2">
    <source>
        <dbReference type="EMBL" id="KAK4136481.1"/>
    </source>
</evidence>
<sequence>MASWIGLCIASFACWLACAGSAPGHVGTGEKGHVPVRLGVVLSRQTMLAVTLHHGRQELCRLAHCGQT</sequence>
<comment type="caution">
    <text evidence="2">The sequence shown here is derived from an EMBL/GenBank/DDBJ whole genome shotgun (WGS) entry which is preliminary data.</text>
</comment>
<organism evidence="2 3">
    <name type="scientific">Trichocladium antarcticum</name>
    <dbReference type="NCBI Taxonomy" id="1450529"/>
    <lineage>
        <taxon>Eukaryota</taxon>
        <taxon>Fungi</taxon>
        <taxon>Dikarya</taxon>
        <taxon>Ascomycota</taxon>
        <taxon>Pezizomycotina</taxon>
        <taxon>Sordariomycetes</taxon>
        <taxon>Sordariomycetidae</taxon>
        <taxon>Sordariales</taxon>
        <taxon>Chaetomiaceae</taxon>
        <taxon>Trichocladium</taxon>
    </lineage>
</organism>
<name>A0AAN6UPI2_9PEZI</name>
<proteinExistence type="predicted"/>
<dbReference type="EMBL" id="MU853403">
    <property type="protein sequence ID" value="KAK4136481.1"/>
    <property type="molecule type" value="Genomic_DNA"/>
</dbReference>
<reference evidence="2" key="2">
    <citation type="submission" date="2023-05" db="EMBL/GenBank/DDBJ databases">
        <authorList>
            <consortium name="Lawrence Berkeley National Laboratory"/>
            <person name="Steindorff A."/>
            <person name="Hensen N."/>
            <person name="Bonometti L."/>
            <person name="Westerberg I."/>
            <person name="Brannstrom I.O."/>
            <person name="Guillou S."/>
            <person name="Cros-Aarteil S."/>
            <person name="Calhoun S."/>
            <person name="Haridas S."/>
            <person name="Kuo A."/>
            <person name="Mondo S."/>
            <person name="Pangilinan J."/>
            <person name="Riley R."/>
            <person name="Labutti K."/>
            <person name="Andreopoulos B."/>
            <person name="Lipzen A."/>
            <person name="Chen C."/>
            <person name="Yanf M."/>
            <person name="Daum C."/>
            <person name="Ng V."/>
            <person name="Clum A."/>
            <person name="Ohm R."/>
            <person name="Martin F."/>
            <person name="Silar P."/>
            <person name="Natvig D."/>
            <person name="Lalanne C."/>
            <person name="Gautier V."/>
            <person name="Ament-Velasquez S.L."/>
            <person name="Kruys A."/>
            <person name="Hutchinson M.I."/>
            <person name="Powell A.J."/>
            <person name="Barry K."/>
            <person name="Miller A.N."/>
            <person name="Grigoriev I.V."/>
            <person name="Debuchy R."/>
            <person name="Gladieux P."/>
            <person name="Thoren M.H."/>
            <person name="Johannesson H."/>
        </authorList>
    </citation>
    <scope>NUCLEOTIDE SEQUENCE</scope>
    <source>
        <strain evidence="2">CBS 123565</strain>
    </source>
</reference>
<gene>
    <name evidence="2" type="ORF">BT67DRAFT_439472</name>
</gene>
<protein>
    <submittedName>
        <fullName evidence="2">Uncharacterized protein</fullName>
    </submittedName>
</protein>
<evidence type="ECO:0000313" key="3">
    <source>
        <dbReference type="Proteomes" id="UP001304895"/>
    </source>
</evidence>
<keyword evidence="3" id="KW-1185">Reference proteome</keyword>
<evidence type="ECO:0000256" key="1">
    <source>
        <dbReference type="SAM" id="SignalP"/>
    </source>
</evidence>
<reference evidence="2" key="1">
    <citation type="journal article" date="2023" name="Mol. Phylogenet. Evol.">
        <title>Genome-scale phylogeny and comparative genomics of the fungal order Sordariales.</title>
        <authorList>
            <person name="Hensen N."/>
            <person name="Bonometti L."/>
            <person name="Westerberg I."/>
            <person name="Brannstrom I.O."/>
            <person name="Guillou S."/>
            <person name="Cros-Aarteil S."/>
            <person name="Calhoun S."/>
            <person name="Haridas S."/>
            <person name="Kuo A."/>
            <person name="Mondo S."/>
            <person name="Pangilinan J."/>
            <person name="Riley R."/>
            <person name="LaButti K."/>
            <person name="Andreopoulos B."/>
            <person name="Lipzen A."/>
            <person name="Chen C."/>
            <person name="Yan M."/>
            <person name="Daum C."/>
            <person name="Ng V."/>
            <person name="Clum A."/>
            <person name="Steindorff A."/>
            <person name="Ohm R.A."/>
            <person name="Martin F."/>
            <person name="Silar P."/>
            <person name="Natvig D.O."/>
            <person name="Lalanne C."/>
            <person name="Gautier V."/>
            <person name="Ament-Velasquez S.L."/>
            <person name="Kruys A."/>
            <person name="Hutchinson M.I."/>
            <person name="Powell A.J."/>
            <person name="Barry K."/>
            <person name="Miller A.N."/>
            <person name="Grigoriev I.V."/>
            <person name="Debuchy R."/>
            <person name="Gladieux P."/>
            <person name="Hiltunen Thoren M."/>
            <person name="Johannesson H."/>
        </authorList>
    </citation>
    <scope>NUCLEOTIDE SEQUENCE</scope>
    <source>
        <strain evidence="2">CBS 123565</strain>
    </source>
</reference>
<keyword evidence="1" id="KW-0732">Signal</keyword>
<feature type="signal peptide" evidence="1">
    <location>
        <begin position="1"/>
        <end position="19"/>
    </location>
</feature>
<dbReference type="Proteomes" id="UP001304895">
    <property type="component" value="Unassembled WGS sequence"/>
</dbReference>
<feature type="chain" id="PRO_5042945780" evidence="1">
    <location>
        <begin position="20"/>
        <end position="68"/>
    </location>
</feature>
<accession>A0AAN6UPI2</accession>
<dbReference type="AlphaFoldDB" id="A0AAN6UPI2"/>